<proteinExistence type="predicted"/>
<keyword evidence="2" id="KW-1185">Reference proteome</keyword>
<sequence>MATDTAPAEPARLSLLGMPLEVKRLIYQKYFEVNEQASCAFGTPSCIDVNLLSTNRQIREEALEILPKSNRWIAVAHYIASDAAVPLPPTDFVPFEVPQRRFSKPIIADLLASPTFLFTARLGHGCDVSRPLRARRIRHSIFAFNRSTSFALCASWAANVPQWPNFSFDITPRYHNEVADLLPDFILYIAMIRNASAVDFTQLTHPILNHIARTIIKPTGRPERWHELLYGLKEEGNHAYTEDRLDDASYYILSPDNLEYAKRKTSDSKSGDEREMFADEVEVLSRRFVRRAAYEWRYVWEIDPIDTDAQTKLDGIRLWFRYVDRQFDEAELVPKIAKINIAGLGVWRGDLRMARRFLLDKGYPLQRTADQDFHTRTSQQMMQFKNTLGITHDRWAFKAFGQLRFLVA</sequence>
<evidence type="ECO:0000313" key="1">
    <source>
        <dbReference type="EMBL" id="KAK5950439.1"/>
    </source>
</evidence>
<dbReference type="AlphaFoldDB" id="A0AAN8EAA8"/>
<reference evidence="1 2" key="1">
    <citation type="submission" date="2022-12" db="EMBL/GenBank/DDBJ databases">
        <title>Genomic features and morphological characterization of a novel Knufia sp. strain isolated from spacecraft assembly facility.</title>
        <authorList>
            <person name="Teixeira M."/>
            <person name="Chander A.M."/>
            <person name="Stajich J.E."/>
            <person name="Venkateswaran K."/>
        </authorList>
    </citation>
    <scope>NUCLEOTIDE SEQUENCE [LARGE SCALE GENOMIC DNA]</scope>
    <source>
        <strain evidence="1 2">FJI-L2-BK-P2</strain>
    </source>
</reference>
<dbReference type="EMBL" id="JAKLMC020000026">
    <property type="protein sequence ID" value="KAK5950439.1"/>
    <property type="molecule type" value="Genomic_DNA"/>
</dbReference>
<protein>
    <submittedName>
        <fullName evidence="1">Uncharacterized protein</fullName>
    </submittedName>
</protein>
<evidence type="ECO:0000313" key="2">
    <source>
        <dbReference type="Proteomes" id="UP001316803"/>
    </source>
</evidence>
<name>A0AAN8EAA8_9EURO</name>
<organism evidence="1 2">
    <name type="scientific">Knufia fluminis</name>
    <dbReference type="NCBI Taxonomy" id="191047"/>
    <lineage>
        <taxon>Eukaryota</taxon>
        <taxon>Fungi</taxon>
        <taxon>Dikarya</taxon>
        <taxon>Ascomycota</taxon>
        <taxon>Pezizomycotina</taxon>
        <taxon>Eurotiomycetes</taxon>
        <taxon>Chaetothyriomycetidae</taxon>
        <taxon>Chaetothyriales</taxon>
        <taxon>Trichomeriaceae</taxon>
        <taxon>Knufia</taxon>
    </lineage>
</organism>
<dbReference type="Proteomes" id="UP001316803">
    <property type="component" value="Unassembled WGS sequence"/>
</dbReference>
<comment type="caution">
    <text evidence="1">The sequence shown here is derived from an EMBL/GenBank/DDBJ whole genome shotgun (WGS) entry which is preliminary data.</text>
</comment>
<accession>A0AAN8EAA8</accession>
<gene>
    <name evidence="1" type="ORF">OHC33_008382</name>
</gene>